<gene>
    <name evidence="1" type="ORF">ACFPZ3_60095</name>
</gene>
<organism evidence="1 2">
    <name type="scientific">Nonomuraea insulae</name>
    <dbReference type="NCBI Taxonomy" id="1616787"/>
    <lineage>
        <taxon>Bacteria</taxon>
        <taxon>Bacillati</taxon>
        <taxon>Actinomycetota</taxon>
        <taxon>Actinomycetes</taxon>
        <taxon>Streptosporangiales</taxon>
        <taxon>Streptosporangiaceae</taxon>
        <taxon>Nonomuraea</taxon>
    </lineage>
</organism>
<sequence length="134" mass="14656">MLRSSWTSGPAAGIDGPVLVAVTAFQADTARDLPGIFRSGLTLRRAWPRLDGAVGMWLWARPLERRCGSVSIWQGEQDLRGFVAWPAHVAIVRRYRGRGRLTSLTWQAARCDLAAIWAEARPHLSGEGDPAGGH</sequence>
<proteinExistence type="predicted"/>
<accession>A0ABW1D7J7</accession>
<evidence type="ECO:0000313" key="2">
    <source>
        <dbReference type="Proteomes" id="UP001596058"/>
    </source>
</evidence>
<evidence type="ECO:0000313" key="1">
    <source>
        <dbReference type="EMBL" id="MFC5834017.1"/>
    </source>
</evidence>
<protein>
    <recommendedName>
        <fullName evidence="3">DUF3291 domain-containing protein</fullName>
    </recommendedName>
</protein>
<dbReference type="EMBL" id="JBHSPA010000106">
    <property type="protein sequence ID" value="MFC5834017.1"/>
    <property type="molecule type" value="Genomic_DNA"/>
</dbReference>
<dbReference type="Proteomes" id="UP001596058">
    <property type="component" value="Unassembled WGS sequence"/>
</dbReference>
<reference evidence="2" key="1">
    <citation type="journal article" date="2019" name="Int. J. Syst. Evol. Microbiol.">
        <title>The Global Catalogue of Microorganisms (GCM) 10K type strain sequencing project: providing services to taxonomists for standard genome sequencing and annotation.</title>
        <authorList>
            <consortium name="The Broad Institute Genomics Platform"/>
            <consortium name="The Broad Institute Genome Sequencing Center for Infectious Disease"/>
            <person name="Wu L."/>
            <person name="Ma J."/>
        </authorList>
    </citation>
    <scope>NUCLEOTIDE SEQUENCE [LARGE SCALE GENOMIC DNA]</scope>
    <source>
        <strain evidence="2">CCUG 53903</strain>
    </source>
</reference>
<evidence type="ECO:0008006" key="3">
    <source>
        <dbReference type="Google" id="ProtNLM"/>
    </source>
</evidence>
<name>A0ABW1D7J7_9ACTN</name>
<dbReference type="RefSeq" id="WP_379523435.1">
    <property type="nucleotide sequence ID" value="NZ_JBHSPA010000106.1"/>
</dbReference>
<comment type="caution">
    <text evidence="1">The sequence shown here is derived from an EMBL/GenBank/DDBJ whole genome shotgun (WGS) entry which is preliminary data.</text>
</comment>
<keyword evidence="2" id="KW-1185">Reference proteome</keyword>